<dbReference type="EMBL" id="JAFBMS010000001">
    <property type="protein sequence ID" value="KAG9356010.1"/>
    <property type="molecule type" value="Genomic_DNA"/>
</dbReference>
<name>A0A8T2PXD7_9TELE</name>
<gene>
    <name evidence="2" type="ORF">JZ751_000854</name>
</gene>
<evidence type="ECO:0000313" key="2">
    <source>
        <dbReference type="EMBL" id="KAG9356010.1"/>
    </source>
</evidence>
<accession>A0A8T2PXD7</accession>
<keyword evidence="3" id="KW-1185">Reference proteome</keyword>
<proteinExistence type="predicted"/>
<evidence type="ECO:0000256" key="1">
    <source>
        <dbReference type="SAM" id="MobiDB-lite"/>
    </source>
</evidence>
<sequence>MPVKPAADRILPRGRGVESRTTHHESELIPGQAAGVTCVPLGGEGERRRNSLEELEAGAVTGAA</sequence>
<feature type="region of interest" description="Disordered" evidence="1">
    <location>
        <begin position="43"/>
        <end position="64"/>
    </location>
</feature>
<organism evidence="2 3">
    <name type="scientific">Albula glossodonta</name>
    <name type="common">roundjaw bonefish</name>
    <dbReference type="NCBI Taxonomy" id="121402"/>
    <lineage>
        <taxon>Eukaryota</taxon>
        <taxon>Metazoa</taxon>
        <taxon>Chordata</taxon>
        <taxon>Craniata</taxon>
        <taxon>Vertebrata</taxon>
        <taxon>Euteleostomi</taxon>
        <taxon>Actinopterygii</taxon>
        <taxon>Neopterygii</taxon>
        <taxon>Teleostei</taxon>
        <taxon>Albuliformes</taxon>
        <taxon>Albulidae</taxon>
        <taxon>Albula</taxon>
    </lineage>
</organism>
<protein>
    <submittedName>
        <fullName evidence="2">Uncharacterized protein</fullName>
    </submittedName>
</protein>
<feature type="region of interest" description="Disordered" evidence="1">
    <location>
        <begin position="1"/>
        <end position="27"/>
    </location>
</feature>
<evidence type="ECO:0000313" key="3">
    <source>
        <dbReference type="Proteomes" id="UP000824540"/>
    </source>
</evidence>
<reference evidence="2" key="1">
    <citation type="thesis" date="2021" institute="BYU ScholarsArchive" country="Provo, UT, USA">
        <title>Applications of and Algorithms for Genome Assembly and Genomic Analyses with an Emphasis on Marine Teleosts.</title>
        <authorList>
            <person name="Pickett B.D."/>
        </authorList>
    </citation>
    <scope>NUCLEOTIDE SEQUENCE</scope>
    <source>
        <strain evidence="2">HI-2016</strain>
    </source>
</reference>
<dbReference type="AlphaFoldDB" id="A0A8T2PXD7"/>
<dbReference type="Proteomes" id="UP000824540">
    <property type="component" value="Unassembled WGS sequence"/>
</dbReference>
<comment type="caution">
    <text evidence="2">The sequence shown here is derived from an EMBL/GenBank/DDBJ whole genome shotgun (WGS) entry which is preliminary data.</text>
</comment>